<name>E6SM99_THEM7</name>
<dbReference type="RefSeq" id="WP_013495763.1">
    <property type="nucleotide sequence ID" value="NC_014831.1"/>
</dbReference>
<dbReference type="eggNOG" id="ENOG502ZJ5B">
    <property type="taxonomic scope" value="Bacteria"/>
</dbReference>
<reference evidence="2 3" key="1">
    <citation type="journal article" date="2010" name="Stand. Genomic Sci.">
        <title>Complete genome sequence of Thermaerobacter marianensis type strain (7p75a).</title>
        <authorList>
            <person name="Han C."/>
            <person name="Gu W."/>
            <person name="Zhang X."/>
            <person name="Lapidus A."/>
            <person name="Nolan M."/>
            <person name="Copeland A."/>
            <person name="Lucas S."/>
            <person name="Del Rio T.G."/>
            <person name="Tice H."/>
            <person name="Cheng J.F."/>
            <person name="Tapia R."/>
            <person name="Goodwin L."/>
            <person name="Pitluck S."/>
            <person name="Pagani I."/>
            <person name="Ivanova N."/>
            <person name="Mavromatis K."/>
            <person name="Mikhailova N."/>
            <person name="Pati A."/>
            <person name="Chen A."/>
            <person name="Palaniappan K."/>
            <person name="Land M."/>
            <person name="Hauser L."/>
            <person name="Chang Y.J."/>
            <person name="Jeffries C.D."/>
            <person name="Schneider S."/>
            <person name="Rohde M."/>
            <person name="Goker M."/>
            <person name="Pukall R."/>
            <person name="Woyke T."/>
            <person name="Bristow J."/>
            <person name="Eisen J.A."/>
            <person name="Markowitz V."/>
            <person name="Hugenholtz P."/>
            <person name="Kyrpides N.C."/>
            <person name="Klenk H.P."/>
            <person name="Detter J.C."/>
        </authorList>
    </citation>
    <scope>NUCLEOTIDE SEQUENCE [LARGE SCALE GENOMIC DNA]</scope>
    <source>
        <strain evidence="3">ATCC 700841 / DSM 12885 / JCM 10246 / 7p75a</strain>
    </source>
</reference>
<protein>
    <submittedName>
        <fullName evidence="2">Uncharacterized protein</fullName>
    </submittedName>
</protein>
<dbReference type="Proteomes" id="UP000008915">
    <property type="component" value="Chromosome"/>
</dbReference>
<dbReference type="AlphaFoldDB" id="E6SM99"/>
<keyword evidence="3" id="KW-1185">Reference proteome</keyword>
<reference evidence="3" key="2">
    <citation type="journal article" date="2010" name="Stand. Genomic Sci.">
        <title>Complete genome sequence of Thermaerobacter marianensis type strain (7p75aT).</title>
        <authorList>
            <person name="Han C."/>
            <person name="Gu W."/>
            <person name="Zhang X."/>
            <person name="Lapidus A."/>
            <person name="Nolan M."/>
            <person name="Copeland A."/>
            <person name="Lucas S."/>
            <person name="Glavina Del Rio T."/>
            <person name="Tice H."/>
            <person name="Cheng J."/>
            <person name="Tapia R."/>
            <person name="Goodwin L."/>
            <person name="Pitluck S."/>
            <person name="Pagani I."/>
            <person name="Ivanova N."/>
            <person name="Mavromatis K."/>
            <person name="Mikhailova N."/>
            <person name="Pati A."/>
            <person name="Chen A."/>
            <person name="Palaniappan K."/>
            <person name="Land M."/>
            <person name="Hauser L."/>
            <person name="Chang Y."/>
            <person name="Jeffries C."/>
            <person name="Schneider S."/>
            <person name="Rohde M."/>
            <person name="Goker M."/>
            <person name="Pukall R."/>
            <person name="Woyke T."/>
            <person name="Bristow J."/>
            <person name="Eisen J."/>
            <person name="Markowitz V."/>
            <person name="Hugenholtz P."/>
            <person name="Kyrpides N."/>
            <person name="Klenk H."/>
            <person name="Detter J."/>
        </authorList>
    </citation>
    <scope>NUCLEOTIDE SEQUENCE [LARGE SCALE GENOMIC DNA]</scope>
    <source>
        <strain evidence="3">ATCC 700841 / DSM 12885 / JCM 10246 / 7p75a</strain>
    </source>
</reference>
<accession>E6SM99</accession>
<dbReference type="EMBL" id="CP002344">
    <property type="protein sequence ID" value="ADU51458.1"/>
    <property type="molecule type" value="Genomic_DNA"/>
</dbReference>
<dbReference type="STRING" id="644966.Tmar_1345"/>
<evidence type="ECO:0000313" key="3">
    <source>
        <dbReference type="Proteomes" id="UP000008915"/>
    </source>
</evidence>
<sequence>MRWLAWTLAGLAAGPAALALYVRRQGDADVRCDAGAVEILEVDRSPGCWRVRFRLPVVNRGRQKGMLYEILVRPEFLGRWAAPLRWSVAFFWPGVQETGYWSATLLKPGQVVPLEVELAAYGPAGALDRLAALNAMGLVVRHGVIGRTPLRWVLTEVRLPLAEAGKAARPAPPAAGSSVTTGTGSPPRRGPVRTVAGRARDGGRGTGAGRPTEPLRRPAAGSGGRV</sequence>
<feature type="region of interest" description="Disordered" evidence="1">
    <location>
        <begin position="165"/>
        <end position="226"/>
    </location>
</feature>
<dbReference type="HOGENOM" id="CLU_089998_0_0_9"/>
<organism evidence="2 3">
    <name type="scientific">Thermaerobacter marianensis (strain ATCC 700841 / DSM 12885 / JCM 10246 / 7p75a)</name>
    <dbReference type="NCBI Taxonomy" id="644966"/>
    <lineage>
        <taxon>Bacteria</taxon>
        <taxon>Bacillati</taxon>
        <taxon>Bacillota</taxon>
        <taxon>Clostridia</taxon>
        <taxon>Eubacteriales</taxon>
        <taxon>Clostridiales Family XVII. Incertae Sedis</taxon>
        <taxon>Thermaerobacter</taxon>
    </lineage>
</organism>
<evidence type="ECO:0000313" key="2">
    <source>
        <dbReference type="EMBL" id="ADU51458.1"/>
    </source>
</evidence>
<gene>
    <name evidence="2" type="ordered locus">Tmar_1345</name>
</gene>
<evidence type="ECO:0000256" key="1">
    <source>
        <dbReference type="SAM" id="MobiDB-lite"/>
    </source>
</evidence>
<proteinExistence type="predicted"/>
<dbReference type="KEGG" id="tmr:Tmar_1345"/>